<sequence>MDYTPFVHLATSLGLGLLVGLQRERANSELAGIRTFPLITLTGTLCGLFAEHLHTAWIVVAGLLAVSLLVVAANIVRGESLEEDDAGVGQTTEIAILLMFLVGAFLPIGPTAVAVTTGAGVAILLSLKRTLHYVSGSMTREDVRAIMQLAAIAFIILPLLPDANYGPYDVLNPREIWTMVVLIVGLSVTAYFIYKWAGKSVGTIAGGILGGLISSTATTVTYAKRTSGAEGAGRLAALVIFIASTISFVRVLIEVSVVIPGRIGVIGPPIAAMILFMALLCLGLYLFNNEKDDEELPDPDNPAQLKAALIFGALYAVIIFAVAVAKDYFGQEGLYVVSVISGLTDVDAITLSLSNTIKDGGLTAERGWSLILIAALSNMIFKAGMAVVLGSRSLAKYIIGATVLTLVAGALVLWLWPESWAIGSLTEVTGAGTGSGTPESE</sequence>
<feature type="transmembrane region" description="Helical" evidence="1">
    <location>
        <begin position="397"/>
        <end position="416"/>
    </location>
</feature>
<reference evidence="4 5" key="1">
    <citation type="submission" date="2019-04" db="EMBL/GenBank/DDBJ databases">
        <title>Lewinella litorea sp. nov., isolated from a marine sand.</title>
        <authorList>
            <person name="Yoon J.-H."/>
        </authorList>
    </citation>
    <scope>NUCLEOTIDE SEQUENCE [LARGE SCALE GENOMIC DNA]</scope>
    <source>
        <strain evidence="4 5">HSMS-39</strain>
    </source>
</reference>
<keyword evidence="5" id="KW-1185">Reference proteome</keyword>
<dbReference type="Pfam" id="PF13194">
    <property type="entry name" value="DUF4010"/>
    <property type="match status" value="1"/>
</dbReference>
<feature type="domain" description="DUF4010" evidence="3">
    <location>
        <begin position="181"/>
        <end position="390"/>
    </location>
</feature>
<evidence type="ECO:0000259" key="2">
    <source>
        <dbReference type="Pfam" id="PF02308"/>
    </source>
</evidence>
<feature type="transmembrane region" description="Helical" evidence="1">
    <location>
        <begin position="56"/>
        <end position="76"/>
    </location>
</feature>
<dbReference type="EMBL" id="SRSF01000002">
    <property type="protein sequence ID" value="THH40647.1"/>
    <property type="molecule type" value="Genomic_DNA"/>
</dbReference>
<dbReference type="PANTHER" id="PTHR39084:SF1">
    <property type="entry name" value="DUF4010 DOMAIN-CONTAINING PROTEIN"/>
    <property type="match status" value="1"/>
</dbReference>
<feature type="transmembrane region" description="Helical" evidence="1">
    <location>
        <begin position="367"/>
        <end position="390"/>
    </location>
</feature>
<keyword evidence="1" id="KW-1133">Transmembrane helix</keyword>
<feature type="transmembrane region" description="Helical" evidence="1">
    <location>
        <begin position="176"/>
        <end position="194"/>
    </location>
</feature>
<protein>
    <submittedName>
        <fullName evidence="4">DUF4010 domain-containing protein</fullName>
    </submittedName>
</protein>
<organism evidence="4 5">
    <name type="scientific">Neolewinella litorea</name>
    <dbReference type="NCBI Taxonomy" id="2562452"/>
    <lineage>
        <taxon>Bacteria</taxon>
        <taxon>Pseudomonadati</taxon>
        <taxon>Bacteroidota</taxon>
        <taxon>Saprospiria</taxon>
        <taxon>Saprospirales</taxon>
        <taxon>Lewinellaceae</taxon>
        <taxon>Neolewinella</taxon>
    </lineage>
</organism>
<dbReference type="InterPro" id="IPR049177">
    <property type="entry name" value="MgtC_SapB_SrpB_YhiD_N"/>
</dbReference>
<dbReference type="RefSeq" id="WP_136458110.1">
    <property type="nucleotide sequence ID" value="NZ_SRSF01000002.1"/>
</dbReference>
<keyword evidence="1" id="KW-0472">Membrane</keyword>
<name>A0A4S4NNP8_9BACT</name>
<feature type="transmembrane region" description="Helical" evidence="1">
    <location>
        <begin position="235"/>
        <end position="253"/>
    </location>
</feature>
<keyword evidence="1" id="KW-0812">Transmembrane</keyword>
<comment type="caution">
    <text evidence="4">The sequence shown here is derived from an EMBL/GenBank/DDBJ whole genome shotgun (WGS) entry which is preliminary data.</text>
</comment>
<evidence type="ECO:0000256" key="1">
    <source>
        <dbReference type="SAM" id="Phobius"/>
    </source>
</evidence>
<feature type="transmembrane region" description="Helical" evidence="1">
    <location>
        <begin position="143"/>
        <end position="161"/>
    </location>
</feature>
<gene>
    <name evidence="4" type="ORF">E4021_07920</name>
</gene>
<feature type="transmembrane region" description="Helical" evidence="1">
    <location>
        <begin position="307"/>
        <end position="325"/>
    </location>
</feature>
<feature type="domain" description="MgtC/SapB/SrpB/YhiD N-terminal" evidence="2">
    <location>
        <begin position="9"/>
        <end position="132"/>
    </location>
</feature>
<feature type="transmembrane region" description="Helical" evidence="1">
    <location>
        <begin position="33"/>
        <end position="50"/>
    </location>
</feature>
<feature type="transmembrane region" description="Helical" evidence="1">
    <location>
        <begin position="201"/>
        <end position="223"/>
    </location>
</feature>
<dbReference type="OrthoDB" id="9813718at2"/>
<feature type="transmembrane region" description="Helical" evidence="1">
    <location>
        <begin position="265"/>
        <end position="287"/>
    </location>
</feature>
<dbReference type="Pfam" id="PF02308">
    <property type="entry name" value="MgtC"/>
    <property type="match status" value="1"/>
</dbReference>
<dbReference type="AlphaFoldDB" id="A0A4S4NNP8"/>
<evidence type="ECO:0000313" key="5">
    <source>
        <dbReference type="Proteomes" id="UP000308528"/>
    </source>
</evidence>
<feature type="transmembrane region" description="Helical" evidence="1">
    <location>
        <begin position="88"/>
        <end position="106"/>
    </location>
</feature>
<proteinExistence type="predicted"/>
<evidence type="ECO:0000313" key="4">
    <source>
        <dbReference type="EMBL" id="THH40647.1"/>
    </source>
</evidence>
<dbReference type="PANTHER" id="PTHR39084">
    <property type="entry name" value="MEMBRANE PROTEIN-RELATED"/>
    <property type="match status" value="1"/>
</dbReference>
<dbReference type="InterPro" id="IPR025105">
    <property type="entry name" value="DUF4010"/>
</dbReference>
<accession>A0A4S4NNP8</accession>
<evidence type="ECO:0000259" key="3">
    <source>
        <dbReference type="Pfam" id="PF13194"/>
    </source>
</evidence>
<feature type="transmembrane region" description="Helical" evidence="1">
    <location>
        <begin position="334"/>
        <end position="355"/>
    </location>
</feature>
<dbReference type="Proteomes" id="UP000308528">
    <property type="component" value="Unassembled WGS sequence"/>
</dbReference>